<dbReference type="PANTHER" id="PTHR23311:SF6">
    <property type="entry name" value="LEUCINE-RICH REPEAT-CONTAINING PROTEIN 36"/>
    <property type="match status" value="1"/>
</dbReference>
<evidence type="ECO:0000313" key="6">
    <source>
        <dbReference type="Proteomes" id="UP001295444"/>
    </source>
</evidence>
<feature type="compositionally biased region" description="Basic and acidic residues" evidence="4">
    <location>
        <begin position="1"/>
        <end position="13"/>
    </location>
</feature>
<evidence type="ECO:0000313" key="5">
    <source>
        <dbReference type="EMBL" id="CAH2323913.1"/>
    </source>
</evidence>
<gene>
    <name evidence="5" type="ORF">PECUL_23A001576</name>
</gene>
<dbReference type="AlphaFoldDB" id="A0AAD1WQ48"/>
<reference evidence="5" key="1">
    <citation type="submission" date="2022-03" db="EMBL/GenBank/DDBJ databases">
        <authorList>
            <person name="Alioto T."/>
            <person name="Alioto T."/>
            <person name="Gomez Garrido J."/>
        </authorList>
    </citation>
    <scope>NUCLEOTIDE SEQUENCE</scope>
</reference>
<keyword evidence="1" id="KW-0433">Leucine-rich repeat</keyword>
<dbReference type="Proteomes" id="UP001295444">
    <property type="component" value="Chromosome 12"/>
</dbReference>
<sequence>MMAESQRRGKDSHSTSFDFSWKDCKSQQAANRETLRDNTAKYKVFGESPPPESFTDRHSQNPTELCGTDQQQHLKPRDSVRSLLSPYKAMAAESRSQLQESNDFEDEYHPLPSPTRSSMRSPGKGSSARAKDGTRVTFADSSPLDPFPKTDLFTNRSGHEHPISTRIPEYGSGKSSVSIDGGFRNSYLTSTPLRKENLGSNEPAKGEPGNHGQATDHLDESSSERLLRLSSDLYVTTHLNDPHLSTSSSTWRKGFSNISKSYTLPNKPSIGNHHLYTKAENWPENSRNYKAWNPGKDCELAVHNMSIGQSGMKRSSSLNSLTTTANARADRYTADATWATNGLQERESMAGAQQDPITRVLQQLVDVVDRYWNGSGSLLQNQKFMQPARELLSELLTAHSEARAADRDSRHLESLQQQLLKVTEENCNLQGKMSRVALTESAGTKAVSLEELAERYRKLDSQVTLLEQQQRNHSHHQQDTVSLLHESQRALVSTNEYLLQQLNRGSTTYHSKLLASPNGNTNKPSFLDPGPTSALPVHRTSTYRRPEQLSQCPL</sequence>
<proteinExistence type="predicted"/>
<dbReference type="InterPro" id="IPR055320">
    <property type="entry name" value="CEP72-like"/>
</dbReference>
<dbReference type="EMBL" id="OW240923">
    <property type="protein sequence ID" value="CAH2323913.1"/>
    <property type="molecule type" value="Genomic_DNA"/>
</dbReference>
<feature type="compositionally biased region" description="Basic and acidic residues" evidence="4">
    <location>
        <begin position="214"/>
        <end position="223"/>
    </location>
</feature>
<evidence type="ECO:0000256" key="2">
    <source>
        <dbReference type="ARBA" id="ARBA00022737"/>
    </source>
</evidence>
<keyword evidence="2" id="KW-0677">Repeat</keyword>
<keyword evidence="3" id="KW-0175">Coiled coil</keyword>
<organism evidence="5 6">
    <name type="scientific">Pelobates cultripes</name>
    <name type="common">Western spadefoot toad</name>
    <dbReference type="NCBI Taxonomy" id="61616"/>
    <lineage>
        <taxon>Eukaryota</taxon>
        <taxon>Metazoa</taxon>
        <taxon>Chordata</taxon>
        <taxon>Craniata</taxon>
        <taxon>Vertebrata</taxon>
        <taxon>Euteleostomi</taxon>
        <taxon>Amphibia</taxon>
        <taxon>Batrachia</taxon>
        <taxon>Anura</taxon>
        <taxon>Pelobatoidea</taxon>
        <taxon>Pelobatidae</taxon>
        <taxon>Pelobates</taxon>
    </lineage>
</organism>
<evidence type="ECO:0000256" key="3">
    <source>
        <dbReference type="ARBA" id="ARBA00023054"/>
    </source>
</evidence>
<feature type="region of interest" description="Disordered" evidence="4">
    <location>
        <begin position="510"/>
        <end position="554"/>
    </location>
</feature>
<feature type="compositionally biased region" description="Polar residues" evidence="4">
    <location>
        <begin position="60"/>
        <end position="73"/>
    </location>
</feature>
<protein>
    <submittedName>
        <fullName evidence="5">Uncharacterized protein</fullName>
    </submittedName>
</protein>
<dbReference type="PANTHER" id="PTHR23311">
    <property type="entry name" value="HEAT SHOCK REGULATED 2"/>
    <property type="match status" value="1"/>
</dbReference>
<accession>A0AAD1WQ48</accession>
<evidence type="ECO:0000256" key="1">
    <source>
        <dbReference type="ARBA" id="ARBA00022614"/>
    </source>
</evidence>
<feature type="region of interest" description="Disordered" evidence="4">
    <location>
        <begin position="1"/>
        <end position="176"/>
    </location>
</feature>
<name>A0AAD1WQ48_PELCU</name>
<feature type="region of interest" description="Disordered" evidence="4">
    <location>
        <begin position="188"/>
        <end position="223"/>
    </location>
</feature>
<keyword evidence="6" id="KW-1185">Reference proteome</keyword>
<evidence type="ECO:0000256" key="4">
    <source>
        <dbReference type="SAM" id="MobiDB-lite"/>
    </source>
</evidence>